<dbReference type="InterPro" id="IPR000835">
    <property type="entry name" value="HTH_MarR-typ"/>
</dbReference>
<dbReference type="InterPro" id="IPR036388">
    <property type="entry name" value="WH-like_DNA-bd_sf"/>
</dbReference>
<dbReference type="EMBL" id="JAEINH010000009">
    <property type="protein sequence ID" value="MBI9115605.1"/>
    <property type="molecule type" value="Genomic_DNA"/>
</dbReference>
<dbReference type="RefSeq" id="WP_198734172.1">
    <property type="nucleotide sequence ID" value="NZ_JAEINH010000009.1"/>
</dbReference>
<evidence type="ECO:0000313" key="7">
    <source>
        <dbReference type="Proteomes" id="UP000602087"/>
    </source>
</evidence>
<dbReference type="InterPro" id="IPR011991">
    <property type="entry name" value="ArsR-like_HTH"/>
</dbReference>
<name>A0A934ID79_9MICO</name>
<feature type="compositionally biased region" description="Low complexity" evidence="4">
    <location>
        <begin position="9"/>
        <end position="32"/>
    </location>
</feature>
<dbReference type="PANTHER" id="PTHR33164">
    <property type="entry name" value="TRANSCRIPTIONAL REGULATOR, MARR FAMILY"/>
    <property type="match status" value="1"/>
</dbReference>
<dbReference type="GO" id="GO:0003677">
    <property type="term" value="F:DNA binding"/>
    <property type="evidence" value="ECO:0007669"/>
    <property type="project" value="UniProtKB-KW"/>
</dbReference>
<dbReference type="GO" id="GO:0003700">
    <property type="term" value="F:DNA-binding transcription factor activity"/>
    <property type="evidence" value="ECO:0007669"/>
    <property type="project" value="InterPro"/>
</dbReference>
<evidence type="ECO:0000256" key="3">
    <source>
        <dbReference type="ARBA" id="ARBA00023163"/>
    </source>
</evidence>
<proteinExistence type="predicted"/>
<keyword evidence="3" id="KW-0804">Transcription</keyword>
<feature type="domain" description="HTH marR-type" evidence="5">
    <location>
        <begin position="46"/>
        <end position="178"/>
    </location>
</feature>
<dbReference type="PROSITE" id="PS01117">
    <property type="entry name" value="HTH_MARR_1"/>
    <property type="match status" value="1"/>
</dbReference>
<evidence type="ECO:0000256" key="4">
    <source>
        <dbReference type="SAM" id="MobiDB-lite"/>
    </source>
</evidence>
<dbReference type="Proteomes" id="UP000602087">
    <property type="component" value="Unassembled WGS sequence"/>
</dbReference>
<keyword evidence="1" id="KW-0805">Transcription regulation</keyword>
<dbReference type="InterPro" id="IPR036390">
    <property type="entry name" value="WH_DNA-bd_sf"/>
</dbReference>
<evidence type="ECO:0000256" key="2">
    <source>
        <dbReference type="ARBA" id="ARBA00023125"/>
    </source>
</evidence>
<dbReference type="PANTHER" id="PTHR33164:SF43">
    <property type="entry name" value="HTH-TYPE TRANSCRIPTIONAL REPRESSOR YETL"/>
    <property type="match status" value="1"/>
</dbReference>
<evidence type="ECO:0000259" key="5">
    <source>
        <dbReference type="PROSITE" id="PS50995"/>
    </source>
</evidence>
<dbReference type="Pfam" id="PF01047">
    <property type="entry name" value="MarR"/>
    <property type="match status" value="1"/>
</dbReference>
<evidence type="ECO:0000313" key="6">
    <source>
        <dbReference type="EMBL" id="MBI9115605.1"/>
    </source>
</evidence>
<dbReference type="SMART" id="SM00347">
    <property type="entry name" value="HTH_MARR"/>
    <property type="match status" value="1"/>
</dbReference>
<sequence>MESPSATHPTDPGPADDGSTDDGPTGTSSPDTWRATDIDWDAAGIETELGWSLQAVYQGFSRVAQGAVAPVPGGPRGYQVLVAITTEDASSQLALAHRLGIDKTAMTYVVDALEGAGLVERRPDPTDRRVRQVHATKAGRALLETARRDLRAVEGTLMRGLALDEQTLLRHLLARVALGADQVEACVPAAETQTSSNQPVAAPDRSRRTTHPTSRD</sequence>
<gene>
    <name evidence="6" type="ORF">JAV76_11330</name>
</gene>
<dbReference type="SUPFAM" id="SSF46785">
    <property type="entry name" value="Winged helix' DNA-binding domain"/>
    <property type="match status" value="1"/>
</dbReference>
<dbReference type="GO" id="GO:0006950">
    <property type="term" value="P:response to stress"/>
    <property type="evidence" value="ECO:0007669"/>
    <property type="project" value="TreeGrafter"/>
</dbReference>
<dbReference type="CDD" id="cd00090">
    <property type="entry name" value="HTH_ARSR"/>
    <property type="match status" value="1"/>
</dbReference>
<dbReference type="PROSITE" id="PS50995">
    <property type="entry name" value="HTH_MARR_2"/>
    <property type="match status" value="1"/>
</dbReference>
<dbReference type="InterPro" id="IPR039422">
    <property type="entry name" value="MarR/SlyA-like"/>
</dbReference>
<feature type="region of interest" description="Disordered" evidence="4">
    <location>
        <begin position="189"/>
        <end position="216"/>
    </location>
</feature>
<accession>A0A934ID79</accession>
<comment type="caution">
    <text evidence="6">The sequence shown here is derived from an EMBL/GenBank/DDBJ whole genome shotgun (WGS) entry which is preliminary data.</text>
</comment>
<organism evidence="6 7">
    <name type="scientific">Sanguibacter suaedae</name>
    <dbReference type="NCBI Taxonomy" id="2795737"/>
    <lineage>
        <taxon>Bacteria</taxon>
        <taxon>Bacillati</taxon>
        <taxon>Actinomycetota</taxon>
        <taxon>Actinomycetes</taxon>
        <taxon>Micrococcales</taxon>
        <taxon>Sanguibacteraceae</taxon>
        <taxon>Sanguibacter</taxon>
    </lineage>
</organism>
<keyword evidence="2" id="KW-0238">DNA-binding</keyword>
<feature type="region of interest" description="Disordered" evidence="4">
    <location>
        <begin position="1"/>
        <end position="35"/>
    </location>
</feature>
<keyword evidence="7" id="KW-1185">Reference proteome</keyword>
<reference evidence="6" key="1">
    <citation type="submission" date="2020-12" db="EMBL/GenBank/DDBJ databases">
        <title>Sanguibacter suaedae sp. nov., isolated from Suaeda aralocaspica.</title>
        <authorList>
            <person name="Ma Q."/>
        </authorList>
    </citation>
    <scope>NUCLEOTIDE SEQUENCE</scope>
    <source>
        <strain evidence="6">YZGR15</strain>
    </source>
</reference>
<dbReference type="AlphaFoldDB" id="A0A934ID79"/>
<dbReference type="InterPro" id="IPR023187">
    <property type="entry name" value="Tscrpt_reg_MarR-type_CS"/>
</dbReference>
<evidence type="ECO:0000256" key="1">
    <source>
        <dbReference type="ARBA" id="ARBA00023015"/>
    </source>
</evidence>
<protein>
    <submittedName>
        <fullName evidence="6">Winged helix-turn-helix transcriptional regulator</fullName>
    </submittedName>
</protein>
<dbReference type="PRINTS" id="PR00598">
    <property type="entry name" value="HTHMARR"/>
</dbReference>
<dbReference type="Gene3D" id="1.10.10.10">
    <property type="entry name" value="Winged helix-like DNA-binding domain superfamily/Winged helix DNA-binding domain"/>
    <property type="match status" value="1"/>
</dbReference>